<dbReference type="Gene3D" id="3.40.50.720">
    <property type="entry name" value="NAD(P)-binding Rossmann-like Domain"/>
    <property type="match status" value="1"/>
</dbReference>
<dbReference type="PRINTS" id="PR00081">
    <property type="entry name" value="GDHRDH"/>
</dbReference>
<accession>A0A344L8H9</accession>
<keyword evidence="6" id="KW-1185">Reference proteome</keyword>
<evidence type="ECO:0000313" key="6">
    <source>
        <dbReference type="Proteomes" id="UP000250434"/>
    </source>
</evidence>
<comment type="similarity">
    <text evidence="1 3">Belongs to the short-chain dehydrogenases/reductases (SDR) family.</text>
</comment>
<feature type="domain" description="Ketoreductase" evidence="4">
    <location>
        <begin position="5"/>
        <end position="191"/>
    </location>
</feature>
<dbReference type="AlphaFoldDB" id="A0A344L8H9"/>
<dbReference type="OrthoDB" id="9797538at2"/>
<dbReference type="InterPro" id="IPR036291">
    <property type="entry name" value="NAD(P)-bd_dom_sf"/>
</dbReference>
<evidence type="ECO:0000259" key="4">
    <source>
        <dbReference type="SMART" id="SM00822"/>
    </source>
</evidence>
<dbReference type="NCBIfam" id="NF006099">
    <property type="entry name" value="PRK08251.1"/>
    <property type="match status" value="1"/>
</dbReference>
<dbReference type="Proteomes" id="UP000250434">
    <property type="component" value="Chromosome"/>
</dbReference>
<dbReference type="InterPro" id="IPR057326">
    <property type="entry name" value="KR_dom"/>
</dbReference>
<dbReference type="EMBL" id="CP015163">
    <property type="protein sequence ID" value="AXB44353.1"/>
    <property type="molecule type" value="Genomic_DNA"/>
</dbReference>
<dbReference type="KEGG" id="aab:A4R43_19030"/>
<reference evidence="5 6" key="1">
    <citation type="submission" date="2016-04" db="EMBL/GenBank/DDBJ databases">
        <title>Complete genome sequence and analysis of deep-sea sediment isolate, Amycolatopsis sp. WP1.</title>
        <authorList>
            <person name="Wang H."/>
            <person name="Chen S."/>
            <person name="Wu Q."/>
        </authorList>
    </citation>
    <scope>NUCLEOTIDE SEQUENCE [LARGE SCALE GENOMIC DNA]</scope>
    <source>
        <strain evidence="5 6">WP1</strain>
    </source>
</reference>
<name>A0A344L8H9_9PSEU</name>
<gene>
    <name evidence="5" type="ORF">A4R43_19030</name>
</gene>
<dbReference type="InterPro" id="IPR002347">
    <property type="entry name" value="SDR_fam"/>
</dbReference>
<dbReference type="Pfam" id="PF00106">
    <property type="entry name" value="adh_short"/>
    <property type="match status" value="1"/>
</dbReference>
<evidence type="ECO:0000256" key="3">
    <source>
        <dbReference type="RuleBase" id="RU000363"/>
    </source>
</evidence>
<evidence type="ECO:0000256" key="1">
    <source>
        <dbReference type="ARBA" id="ARBA00006484"/>
    </source>
</evidence>
<keyword evidence="2" id="KW-0560">Oxidoreductase</keyword>
<dbReference type="GO" id="GO:0016491">
    <property type="term" value="F:oxidoreductase activity"/>
    <property type="evidence" value="ECO:0007669"/>
    <property type="project" value="UniProtKB-KW"/>
</dbReference>
<proteinExistence type="inferred from homology"/>
<dbReference type="SUPFAM" id="SSF51735">
    <property type="entry name" value="NAD(P)-binding Rossmann-fold domains"/>
    <property type="match status" value="1"/>
</dbReference>
<evidence type="ECO:0000256" key="2">
    <source>
        <dbReference type="ARBA" id="ARBA00023002"/>
    </source>
</evidence>
<protein>
    <submittedName>
        <fullName evidence="5">Short chain dehydrogenase</fullName>
    </submittedName>
</protein>
<dbReference type="GO" id="GO:0016020">
    <property type="term" value="C:membrane"/>
    <property type="evidence" value="ECO:0007669"/>
    <property type="project" value="TreeGrafter"/>
</dbReference>
<dbReference type="SMART" id="SM00822">
    <property type="entry name" value="PKS_KR"/>
    <property type="match status" value="1"/>
</dbReference>
<evidence type="ECO:0000313" key="5">
    <source>
        <dbReference type="EMBL" id="AXB44353.1"/>
    </source>
</evidence>
<dbReference type="PANTHER" id="PTHR44196:SF1">
    <property type="entry name" value="DEHYDROGENASE_REDUCTASE SDR FAMILY MEMBER 7B"/>
    <property type="match status" value="1"/>
</dbReference>
<sequence length="250" mass="26842">MTVRKRIVITGASSGLGEGMARQFAARGRDLALCARRTDRLDALAVELREAHGVRVLTQALDVTDHSRVFEVFQGFREEFGTIDRIVVNAGLGKGQPVGTGRFDANKQTLETNLVAGLAQAEAAMEIFRDQRAGHLVFVSSFTALRGFPKNLTAYAASKAGLATLAEGIRAELTGTPIKVTTLLPGYIDSEMTARAARRNPLQVGAEAGAVAMVKAVEREPAKAFVPTFPWLPLSVVVRLAPASLLRRFA</sequence>
<dbReference type="PANTHER" id="PTHR44196">
    <property type="entry name" value="DEHYDROGENASE/REDUCTASE SDR FAMILY MEMBER 7B"/>
    <property type="match status" value="1"/>
</dbReference>
<organism evidence="5 6">
    <name type="scientific">Amycolatopsis albispora</name>
    <dbReference type="NCBI Taxonomy" id="1804986"/>
    <lineage>
        <taxon>Bacteria</taxon>
        <taxon>Bacillati</taxon>
        <taxon>Actinomycetota</taxon>
        <taxon>Actinomycetes</taxon>
        <taxon>Pseudonocardiales</taxon>
        <taxon>Pseudonocardiaceae</taxon>
        <taxon>Amycolatopsis</taxon>
    </lineage>
</organism>
<dbReference type="PRINTS" id="PR00080">
    <property type="entry name" value="SDRFAMILY"/>
</dbReference>
<dbReference type="RefSeq" id="WP_113693595.1">
    <property type="nucleotide sequence ID" value="NZ_CP015163.1"/>
</dbReference>